<dbReference type="InterPro" id="IPR006016">
    <property type="entry name" value="UspA"/>
</dbReference>
<feature type="domain" description="UspA" evidence="2">
    <location>
        <begin position="153"/>
        <end position="266"/>
    </location>
</feature>
<comment type="caution">
    <text evidence="3">The sequence shown here is derived from an EMBL/GenBank/DDBJ whole genome shotgun (WGS) entry which is preliminary data.</text>
</comment>
<comment type="similarity">
    <text evidence="1">Belongs to the universal stress protein A family.</text>
</comment>
<dbReference type="SUPFAM" id="SSF52402">
    <property type="entry name" value="Adenine nucleotide alpha hydrolases-like"/>
    <property type="match status" value="2"/>
</dbReference>
<evidence type="ECO:0000259" key="2">
    <source>
        <dbReference type="Pfam" id="PF00582"/>
    </source>
</evidence>
<dbReference type="Proteomes" id="UP001500738">
    <property type="component" value="Unassembled WGS sequence"/>
</dbReference>
<gene>
    <name evidence="3" type="ORF">GCM10009115_27910</name>
</gene>
<organism evidence="3 4">
    <name type="scientific">Sphingopyxis soli</name>
    <dbReference type="NCBI Taxonomy" id="592051"/>
    <lineage>
        <taxon>Bacteria</taxon>
        <taxon>Pseudomonadati</taxon>
        <taxon>Pseudomonadota</taxon>
        <taxon>Alphaproteobacteria</taxon>
        <taxon>Sphingomonadales</taxon>
        <taxon>Sphingomonadaceae</taxon>
        <taxon>Sphingopyxis</taxon>
    </lineage>
</organism>
<evidence type="ECO:0000256" key="1">
    <source>
        <dbReference type="ARBA" id="ARBA00008791"/>
    </source>
</evidence>
<evidence type="ECO:0000313" key="3">
    <source>
        <dbReference type="EMBL" id="GAA0866205.1"/>
    </source>
</evidence>
<reference evidence="3 4" key="1">
    <citation type="journal article" date="2019" name="Int. J. Syst. Evol. Microbiol.">
        <title>The Global Catalogue of Microorganisms (GCM) 10K type strain sequencing project: providing services to taxonomists for standard genome sequencing and annotation.</title>
        <authorList>
            <consortium name="The Broad Institute Genomics Platform"/>
            <consortium name="The Broad Institute Genome Sequencing Center for Infectious Disease"/>
            <person name="Wu L."/>
            <person name="Ma J."/>
        </authorList>
    </citation>
    <scope>NUCLEOTIDE SEQUENCE [LARGE SCALE GENOMIC DNA]</scope>
    <source>
        <strain evidence="3 4">JCM 15910</strain>
    </source>
</reference>
<name>A0ABN1MA41_9SPHN</name>
<dbReference type="PANTHER" id="PTHR46268">
    <property type="entry name" value="STRESS RESPONSE PROTEIN NHAX"/>
    <property type="match status" value="1"/>
</dbReference>
<protein>
    <submittedName>
        <fullName evidence="3">Universal stress protein</fullName>
    </submittedName>
</protein>
<dbReference type="Pfam" id="PF00582">
    <property type="entry name" value="Usp"/>
    <property type="match status" value="1"/>
</dbReference>
<dbReference type="Gene3D" id="3.40.50.12370">
    <property type="match status" value="1"/>
</dbReference>
<evidence type="ECO:0000313" key="4">
    <source>
        <dbReference type="Proteomes" id="UP001500738"/>
    </source>
</evidence>
<keyword evidence="4" id="KW-1185">Reference proteome</keyword>
<dbReference type="EMBL" id="BAAAFE010000009">
    <property type="protein sequence ID" value="GAA0866205.1"/>
    <property type="molecule type" value="Genomic_DNA"/>
</dbReference>
<accession>A0ABN1MA41</accession>
<proteinExistence type="inferred from homology"/>
<sequence>MRSILVHADHDKANEVRLQTALDIARRQRAHVTLLIATPFRQFVAVDPFGGSYVLAEAMAKAQADDAALEAALSLRLGGEDVPWDIVTADGDIVGSLAAAAAFADLAVVSLPGKPGSGVGEPSMLAGDLAIAAAAPVLALPREGGRPDLDAPVMVAWNGSAEAANALRAARPLLAGRRVELVSVGKDDGSFPATDALTYLSRHDIHAEARIVERGGVTVEEALEKAAEAMGAGLIVMGAFGKSRLRETLFGGVTQYLVTSGCFPLLLAH</sequence>
<dbReference type="RefSeq" id="WP_215349118.1">
    <property type="nucleotide sequence ID" value="NZ_BAAAFE010000009.1"/>
</dbReference>
<dbReference type="PANTHER" id="PTHR46268:SF15">
    <property type="entry name" value="UNIVERSAL STRESS PROTEIN HP_0031"/>
    <property type="match status" value="1"/>
</dbReference>